<name>A0AAN8G0P2_PATCE</name>
<proteinExistence type="predicted"/>
<dbReference type="InterPro" id="IPR008042">
    <property type="entry name" value="Retrotrans_Pao"/>
</dbReference>
<organism evidence="1 2">
    <name type="scientific">Patella caerulea</name>
    <name type="common">Rayed Mediterranean limpet</name>
    <dbReference type="NCBI Taxonomy" id="87958"/>
    <lineage>
        <taxon>Eukaryota</taxon>
        <taxon>Metazoa</taxon>
        <taxon>Spiralia</taxon>
        <taxon>Lophotrochozoa</taxon>
        <taxon>Mollusca</taxon>
        <taxon>Gastropoda</taxon>
        <taxon>Patellogastropoda</taxon>
        <taxon>Patelloidea</taxon>
        <taxon>Patellidae</taxon>
        <taxon>Patella</taxon>
    </lineage>
</organism>
<comment type="caution">
    <text evidence="1">The sequence shown here is derived from an EMBL/GenBank/DDBJ whole genome shotgun (WGS) entry which is preliminary data.</text>
</comment>
<accession>A0AAN8G0P2</accession>
<dbReference type="InterPro" id="IPR043502">
    <property type="entry name" value="DNA/RNA_pol_sf"/>
</dbReference>
<sequence>MFHQIKVCKKDQDALRFLWWDSDDINLKPSEYAFCRHIFGATDSPCIVTSALRKTASDNRNHYNELTIKTVSKDFYVDDLLTSVPTVDIAIELGHNLCKLCEKGGINLIKFNSNSKEVLSTFPAEKLEEKTIDLDFDQLSKTKALGIQWNVENDTLGFDVVDLQKPNTMRGVLSTICSVFDPLNIIAPVLLPAKLIMQELWRKQWKWDRPLEGQLLDRWVKWKKNLHTIENVKIQRCYFSHSEHSNCNIQLHHFSDSSEFAYGSVSFLRIQYDNGNIESKFIMGKSRNAPLKVVSIARLELQAAVLATRMSTFIVYELELKFESITFWTDLMIVLNYINNTNRRFKTFVANRVTELHESTTPDQWKYCPGIENPADDVSRGMNPEQLVIFTEIFKKTGK</sequence>
<protein>
    <submittedName>
        <fullName evidence="1">Uncharacterized protein</fullName>
    </submittedName>
</protein>
<reference evidence="1 2" key="1">
    <citation type="submission" date="2024-01" db="EMBL/GenBank/DDBJ databases">
        <title>The genome of the rayed Mediterranean limpet Patella caerulea (Linnaeus, 1758).</title>
        <authorList>
            <person name="Anh-Thu Weber A."/>
            <person name="Halstead-Nussloch G."/>
        </authorList>
    </citation>
    <scope>NUCLEOTIDE SEQUENCE [LARGE SCALE GENOMIC DNA]</scope>
    <source>
        <strain evidence="1">AATW-2023a</strain>
        <tissue evidence="1">Whole specimen</tissue>
    </source>
</reference>
<dbReference type="Proteomes" id="UP001347796">
    <property type="component" value="Unassembled WGS sequence"/>
</dbReference>
<keyword evidence="2" id="KW-1185">Reference proteome</keyword>
<gene>
    <name evidence="1" type="ORF">SNE40_021971</name>
</gene>
<evidence type="ECO:0000313" key="1">
    <source>
        <dbReference type="EMBL" id="KAK6168072.1"/>
    </source>
</evidence>
<dbReference type="AlphaFoldDB" id="A0AAN8G0P2"/>
<dbReference type="EMBL" id="JAZGQO010000018">
    <property type="protein sequence ID" value="KAK6168072.1"/>
    <property type="molecule type" value="Genomic_DNA"/>
</dbReference>
<dbReference type="SUPFAM" id="SSF56672">
    <property type="entry name" value="DNA/RNA polymerases"/>
    <property type="match status" value="1"/>
</dbReference>
<dbReference type="Pfam" id="PF05380">
    <property type="entry name" value="Peptidase_A17"/>
    <property type="match status" value="1"/>
</dbReference>
<evidence type="ECO:0000313" key="2">
    <source>
        <dbReference type="Proteomes" id="UP001347796"/>
    </source>
</evidence>
<dbReference type="PANTHER" id="PTHR47331">
    <property type="entry name" value="PHD-TYPE DOMAIN-CONTAINING PROTEIN"/>
    <property type="match status" value="1"/>
</dbReference>